<comment type="caution">
    <text evidence="3">The sequence shown here is derived from an EMBL/GenBank/DDBJ whole genome shotgun (WGS) entry which is preliminary data.</text>
</comment>
<sequence length="344" mass="37872">MQSLLRLSWLAAAALLVTAVTGAPLPTRTAAFDPPNVGLPGTEFFVFDPSFSQPIGPGLVKRAQHGSGQMQPDDDEHRTESPRHMPEIHPLFGWAHDGGIWWPRRDEQQQQQQQKKRDLISDIIHPPSEYPASSFAWGPSGKGASWPRQIVLNAIRALAASAPPTPDDDAAVDEDGEARSRRRRRRRRRRAGQEEHESGSSALPLLVRAAGSFKRALGVPLFNFGWIAAGQGPSWPMSTATATAAEQKRDTTHNPTPARASENHVRRSLNPHAIPGPSTAPSWRQSEKDTTRIHLLLLQRRASDHQTVPVGTLGHQPPIQPISTFPWQPNGNGNGANWPRCRKE</sequence>
<feature type="compositionally biased region" description="Basic and acidic residues" evidence="1">
    <location>
        <begin position="75"/>
        <end position="85"/>
    </location>
</feature>
<evidence type="ECO:0008006" key="5">
    <source>
        <dbReference type="Google" id="ProtNLM"/>
    </source>
</evidence>
<evidence type="ECO:0000313" key="4">
    <source>
        <dbReference type="Proteomes" id="UP001176521"/>
    </source>
</evidence>
<feature type="region of interest" description="Disordered" evidence="1">
    <location>
        <begin position="247"/>
        <end position="287"/>
    </location>
</feature>
<accession>A0AAN6JMX6</accession>
<keyword evidence="4" id="KW-1185">Reference proteome</keyword>
<dbReference type="AlphaFoldDB" id="A0AAN6JMX6"/>
<feature type="region of interest" description="Disordered" evidence="1">
    <location>
        <begin position="314"/>
        <end position="344"/>
    </location>
</feature>
<evidence type="ECO:0000313" key="3">
    <source>
        <dbReference type="EMBL" id="KAK0520976.1"/>
    </source>
</evidence>
<keyword evidence="2" id="KW-0732">Signal</keyword>
<feature type="compositionally biased region" description="Polar residues" evidence="1">
    <location>
        <begin position="321"/>
        <end position="331"/>
    </location>
</feature>
<protein>
    <recommendedName>
        <fullName evidence="5">Secreted protein</fullName>
    </recommendedName>
</protein>
<proteinExistence type="predicted"/>
<reference evidence="3" key="1">
    <citation type="journal article" date="2023" name="PhytoFront">
        <title>Draft Genome Resources of Seven Strains of Tilletia horrida, Causal Agent of Kernel Smut of Rice.</title>
        <authorList>
            <person name="Khanal S."/>
            <person name="Antony Babu S."/>
            <person name="Zhou X.G."/>
        </authorList>
    </citation>
    <scope>NUCLEOTIDE SEQUENCE</scope>
    <source>
        <strain evidence="3">TX3</strain>
    </source>
</reference>
<name>A0AAN6JMX6_9BASI</name>
<feature type="region of interest" description="Disordered" evidence="1">
    <location>
        <begin position="61"/>
        <end position="85"/>
    </location>
</feature>
<dbReference type="EMBL" id="JAPDMQ010000723">
    <property type="protein sequence ID" value="KAK0520976.1"/>
    <property type="molecule type" value="Genomic_DNA"/>
</dbReference>
<gene>
    <name evidence="3" type="ORF">OC842_006931</name>
</gene>
<dbReference type="Proteomes" id="UP001176521">
    <property type="component" value="Unassembled WGS sequence"/>
</dbReference>
<feature type="compositionally biased region" description="Acidic residues" evidence="1">
    <location>
        <begin position="166"/>
        <end position="176"/>
    </location>
</feature>
<feature type="compositionally biased region" description="Basic residues" evidence="1">
    <location>
        <begin position="180"/>
        <end position="190"/>
    </location>
</feature>
<feature type="signal peptide" evidence="2">
    <location>
        <begin position="1"/>
        <end position="22"/>
    </location>
</feature>
<organism evidence="3 4">
    <name type="scientific">Tilletia horrida</name>
    <dbReference type="NCBI Taxonomy" id="155126"/>
    <lineage>
        <taxon>Eukaryota</taxon>
        <taxon>Fungi</taxon>
        <taxon>Dikarya</taxon>
        <taxon>Basidiomycota</taxon>
        <taxon>Ustilaginomycotina</taxon>
        <taxon>Exobasidiomycetes</taxon>
        <taxon>Tilletiales</taxon>
        <taxon>Tilletiaceae</taxon>
        <taxon>Tilletia</taxon>
    </lineage>
</organism>
<feature type="region of interest" description="Disordered" evidence="1">
    <location>
        <begin position="161"/>
        <end position="200"/>
    </location>
</feature>
<evidence type="ECO:0000256" key="1">
    <source>
        <dbReference type="SAM" id="MobiDB-lite"/>
    </source>
</evidence>
<evidence type="ECO:0000256" key="2">
    <source>
        <dbReference type="SAM" id="SignalP"/>
    </source>
</evidence>
<feature type="chain" id="PRO_5042988476" description="Secreted protein" evidence="2">
    <location>
        <begin position="23"/>
        <end position="344"/>
    </location>
</feature>